<keyword evidence="7" id="KW-1185">Reference proteome</keyword>
<evidence type="ECO:0000256" key="3">
    <source>
        <dbReference type="ARBA" id="ARBA00023098"/>
    </source>
</evidence>
<evidence type="ECO:0000256" key="1">
    <source>
        <dbReference type="ARBA" id="ARBA00022801"/>
    </source>
</evidence>
<feature type="active site" description="Proton acceptor" evidence="4">
    <location>
        <position position="217"/>
    </location>
</feature>
<comment type="caution">
    <text evidence="6">The sequence shown here is derived from an EMBL/GenBank/DDBJ whole genome shotgun (WGS) entry which is preliminary data.</text>
</comment>
<dbReference type="AlphaFoldDB" id="A0A927FDE0"/>
<evidence type="ECO:0000313" key="7">
    <source>
        <dbReference type="Proteomes" id="UP000647424"/>
    </source>
</evidence>
<dbReference type="PROSITE" id="PS51635">
    <property type="entry name" value="PNPLA"/>
    <property type="match status" value="1"/>
</dbReference>
<dbReference type="InterPro" id="IPR002641">
    <property type="entry name" value="PNPLA_dom"/>
</dbReference>
<accession>A0A927FDE0</accession>
<evidence type="ECO:0000313" key="6">
    <source>
        <dbReference type="EMBL" id="MBD8049320.1"/>
    </source>
</evidence>
<dbReference type="InterPro" id="IPR050301">
    <property type="entry name" value="NTE"/>
</dbReference>
<dbReference type="PANTHER" id="PTHR14226">
    <property type="entry name" value="NEUROPATHY TARGET ESTERASE/SWISS CHEESE D.MELANOGASTER"/>
    <property type="match status" value="1"/>
</dbReference>
<keyword evidence="1 4" id="KW-0378">Hydrolase</keyword>
<dbReference type="EMBL" id="JACYFT010000001">
    <property type="protein sequence ID" value="MBD8049320.1"/>
    <property type="molecule type" value="Genomic_DNA"/>
</dbReference>
<feature type="domain" description="PNPLA" evidence="5">
    <location>
        <begin position="7"/>
        <end position="230"/>
    </location>
</feature>
<keyword evidence="2 4" id="KW-0442">Lipid degradation</keyword>
<feature type="short sequence motif" description="GXSXG" evidence="4">
    <location>
        <begin position="46"/>
        <end position="50"/>
    </location>
</feature>
<dbReference type="Gene3D" id="3.40.1090.10">
    <property type="entry name" value="Cytosolic phospholipase A2 catalytic domain"/>
    <property type="match status" value="1"/>
</dbReference>
<evidence type="ECO:0000256" key="2">
    <source>
        <dbReference type="ARBA" id="ARBA00022963"/>
    </source>
</evidence>
<dbReference type="Pfam" id="PF01734">
    <property type="entry name" value="Patatin"/>
    <property type="match status" value="1"/>
</dbReference>
<dbReference type="InterPro" id="IPR016035">
    <property type="entry name" value="Acyl_Trfase/lysoPLipase"/>
</dbReference>
<protein>
    <submittedName>
        <fullName evidence="6">Patatin-like phospholipase family protein</fullName>
    </submittedName>
</protein>
<name>A0A927FDE0_9BURK</name>
<gene>
    <name evidence="6" type="ORF">IC609_02105</name>
</gene>
<evidence type="ECO:0000259" key="5">
    <source>
        <dbReference type="PROSITE" id="PS51635"/>
    </source>
</evidence>
<dbReference type="Proteomes" id="UP000647424">
    <property type="component" value="Unassembled WGS sequence"/>
</dbReference>
<proteinExistence type="predicted"/>
<evidence type="ECO:0000256" key="4">
    <source>
        <dbReference type="PROSITE-ProRule" id="PRU01161"/>
    </source>
</evidence>
<dbReference type="GO" id="GO:0016042">
    <property type="term" value="P:lipid catabolic process"/>
    <property type="evidence" value="ECO:0007669"/>
    <property type="project" value="UniProtKB-UniRule"/>
</dbReference>
<dbReference type="PANTHER" id="PTHR14226:SF57">
    <property type="entry name" value="BLR7027 PROTEIN"/>
    <property type="match status" value="1"/>
</dbReference>
<organism evidence="6 7">
    <name type="scientific">Limnohabitans radicicola</name>
    <dbReference type="NCBI Taxonomy" id="2771427"/>
    <lineage>
        <taxon>Bacteria</taxon>
        <taxon>Pseudomonadati</taxon>
        <taxon>Pseudomonadota</taxon>
        <taxon>Betaproteobacteria</taxon>
        <taxon>Burkholderiales</taxon>
        <taxon>Comamonadaceae</taxon>
        <taxon>Limnohabitans</taxon>
    </lineage>
</organism>
<comment type="caution">
    <text evidence="4">Lacks conserved residue(s) required for the propagation of feature annotation.</text>
</comment>
<sequence>MMNSTGLILSGGGARAAYQVGVLATIARMRREAGAAQGNPFPVISGTSAGAINAAFLACHADHFDDAIEELVAVWRDFEVEQVYRSDVLGMIRSGARWVSLLSLGWLITQKRFRPKSLLDNTPLSTLLQERLDLKRLPTLLEQGHLQALAITASSYSTGEHVTFYDSCHAVTPWVRNQRLSQHGRLTHAHLLASSAIPFIFPAMRLDGPQGSAFFGDGSMRQTAPISPAIHLGASKILVVGAGRMLEPKQRIDEEPAYPSLAHIAGHALSSIFLDSLAVDVERMQRINQTLQLIPEEKRQSTHLRPVDLLLIAPSQRLDAIAAKHAEALPQTVKSLLRTLGASPASFQGQGSALVSYLLFEAAYTRELMALGEADALAQREDIHRFFGWTTPP</sequence>
<dbReference type="SUPFAM" id="SSF52151">
    <property type="entry name" value="FabD/lysophospholipase-like"/>
    <property type="match status" value="1"/>
</dbReference>
<reference evidence="6" key="1">
    <citation type="submission" date="2020-09" db="EMBL/GenBank/DDBJ databases">
        <title>Genome seq and assembly of Limnohabitants sp.</title>
        <authorList>
            <person name="Chhetri G."/>
        </authorList>
    </citation>
    <scope>NUCLEOTIDE SEQUENCE</scope>
    <source>
        <strain evidence="6">JUR4</strain>
    </source>
</reference>
<dbReference type="GO" id="GO:0016787">
    <property type="term" value="F:hydrolase activity"/>
    <property type="evidence" value="ECO:0007669"/>
    <property type="project" value="UniProtKB-UniRule"/>
</dbReference>
<keyword evidence="3 4" id="KW-0443">Lipid metabolism</keyword>
<feature type="active site" description="Nucleophile" evidence="4">
    <location>
        <position position="48"/>
    </location>
</feature>